<evidence type="ECO:0000313" key="3">
    <source>
        <dbReference type="Proteomes" id="UP000075809"/>
    </source>
</evidence>
<name>A0A151X365_9HYME</name>
<proteinExistence type="predicted"/>
<reference evidence="2 3" key="1">
    <citation type="submission" date="2015-09" db="EMBL/GenBank/DDBJ databases">
        <title>Trachymyrmex zeteki WGS genome.</title>
        <authorList>
            <person name="Nygaard S."/>
            <person name="Hu H."/>
            <person name="Boomsma J."/>
            <person name="Zhang G."/>
        </authorList>
    </citation>
    <scope>NUCLEOTIDE SEQUENCE [LARGE SCALE GENOMIC DNA]</scope>
    <source>
        <strain evidence="2">Tzet28-1</strain>
        <tissue evidence="2">Whole body</tissue>
    </source>
</reference>
<feature type="region of interest" description="Disordered" evidence="1">
    <location>
        <begin position="1"/>
        <end position="26"/>
    </location>
</feature>
<dbReference type="EMBL" id="KQ982562">
    <property type="protein sequence ID" value="KYQ54876.1"/>
    <property type="molecule type" value="Genomic_DNA"/>
</dbReference>
<protein>
    <submittedName>
        <fullName evidence="2">Uncharacterized protein</fullName>
    </submittedName>
</protein>
<dbReference type="Proteomes" id="UP000075809">
    <property type="component" value="Unassembled WGS sequence"/>
</dbReference>
<evidence type="ECO:0000313" key="2">
    <source>
        <dbReference type="EMBL" id="KYQ54876.1"/>
    </source>
</evidence>
<evidence type="ECO:0000256" key="1">
    <source>
        <dbReference type="SAM" id="MobiDB-lite"/>
    </source>
</evidence>
<sequence>MVSARPIVSGDGPREDPTPTPAVRNSRLATLSARDIVAGDILPRGDGPSPRRDGGLGITIDPVGVEDADCLGGKAGVMSPTSENKSPSKKLFLQLTVGAGDKDKFSTVALNSSTLALMGAPPLLRGFISTRKIISMIKKIKIIRTQSYILSSTLSAGYETDSMCTRSAVHACTDRSDFSSLLLLVSMRSFFFFAFFSFRFSLLLRRNPVGRGYPKFRSATNLYSNSISLQVFITFSRERMSAFHKTTTNKVNTYVERRQMIKDIVKDNKDAGWGRVEENHDGEEITADEYILSRHNLNSRALTDWVRVTFRITHPKVVDKIHGHVETAIRPSYHLASTLRMYRYESHRTLFFPHER</sequence>
<dbReference type="AlphaFoldDB" id="A0A151X365"/>
<gene>
    <name evidence="2" type="ORF">ALC60_06217</name>
</gene>
<organism evidence="2 3">
    <name type="scientific">Mycetomoellerius zeteki</name>
    <dbReference type="NCBI Taxonomy" id="64791"/>
    <lineage>
        <taxon>Eukaryota</taxon>
        <taxon>Metazoa</taxon>
        <taxon>Ecdysozoa</taxon>
        <taxon>Arthropoda</taxon>
        <taxon>Hexapoda</taxon>
        <taxon>Insecta</taxon>
        <taxon>Pterygota</taxon>
        <taxon>Neoptera</taxon>
        <taxon>Endopterygota</taxon>
        <taxon>Hymenoptera</taxon>
        <taxon>Apocrita</taxon>
        <taxon>Aculeata</taxon>
        <taxon>Formicoidea</taxon>
        <taxon>Formicidae</taxon>
        <taxon>Myrmicinae</taxon>
        <taxon>Mycetomoellerius</taxon>
    </lineage>
</organism>
<keyword evidence="3" id="KW-1185">Reference proteome</keyword>
<accession>A0A151X365</accession>